<accession>A0ABM8AVR8</accession>
<feature type="domain" description="Spore protein YkvP N-terminal" evidence="1">
    <location>
        <begin position="255"/>
        <end position="332"/>
    </location>
</feature>
<name>A0ABM8AVR8_9BACT</name>
<organism evidence="3 4">
    <name type="scientific">Pseudodesulfovibrio portus</name>
    <dbReference type="NCBI Taxonomy" id="231439"/>
    <lineage>
        <taxon>Bacteria</taxon>
        <taxon>Pseudomonadati</taxon>
        <taxon>Thermodesulfobacteriota</taxon>
        <taxon>Desulfovibrionia</taxon>
        <taxon>Desulfovibrionales</taxon>
        <taxon>Desulfovibrionaceae</taxon>
    </lineage>
</organism>
<evidence type="ECO:0000259" key="1">
    <source>
        <dbReference type="Pfam" id="PF12996"/>
    </source>
</evidence>
<sequence length="560" mass="62711">MTSGDYTAEPVIRDDSLADVRIRVNGKTWHLWGRAGLDREAALAAEVPPDTLPVLIGSGLGHCLEKLLQRGLPVAVVDRETPLLALTGAKESAQGRPTVLWVDDPDPKAAFDRIAQWAQTQGNQILHPVVMPLYPRLDRQYYGALNETVKAAGRTDFWSLARYPKFRSENPKILFFDSSYFLCDEIHAGLDRLGAAHRTIHLDDLETGSNEFIETLLKAVIDFRPDFALTVNHFGLDREGKLAGLLDDLGLPLASWFVDNPHLILFDYAHPGTGNTVLFTFDADNLDQLREKGFANVHHLPLATDPERFRTGSAAAGNPEWACDVSFVGNSMTAPVARSLAGAGLPSRLLEEYEDVARAFGESGENRVDRFLARHRPDWQKAVAGLDERENRLACESLLTWEATRQYRLACVRQTLPFAPLIVGDPGWGELLPSDAGWRHLPPLDYYADLPRFYPLTKVNFNCTSRQMPGAVNQRVFDVPACGGFLITDYREQMESLFDPGTEAITYREPGEIPDLIDHFLGDSNQRDSVSRRARERILAEHTYAHRLTRLLDIMRRTFG</sequence>
<evidence type="ECO:0000313" key="3">
    <source>
        <dbReference type="EMBL" id="BDQ35356.1"/>
    </source>
</evidence>
<evidence type="ECO:0000313" key="4">
    <source>
        <dbReference type="Proteomes" id="UP001061361"/>
    </source>
</evidence>
<dbReference type="InterPro" id="IPR055259">
    <property type="entry name" value="YkvP/CgeB_Glyco_trans-like"/>
</dbReference>
<dbReference type="Pfam" id="PF13524">
    <property type="entry name" value="Glyco_trans_1_2"/>
    <property type="match status" value="1"/>
</dbReference>
<keyword evidence="4" id="KW-1185">Reference proteome</keyword>
<reference evidence="3" key="1">
    <citation type="submission" date="2022-08" db="EMBL/GenBank/DDBJ databases">
        <title>Genome Sequence of the sulphate-reducing bacterium, Pseudodesulfovibrio portus JCM14722.</title>
        <authorList>
            <person name="Kondo R."/>
            <person name="Kataoka T."/>
        </authorList>
    </citation>
    <scope>NUCLEOTIDE SEQUENCE</scope>
    <source>
        <strain evidence="3">JCM 14722</strain>
    </source>
</reference>
<proteinExistence type="predicted"/>
<protein>
    <recommendedName>
        <fullName evidence="5">CgeB family protein</fullName>
    </recommendedName>
</protein>
<dbReference type="RefSeq" id="WP_264982243.1">
    <property type="nucleotide sequence ID" value="NZ_AP026708.1"/>
</dbReference>
<feature type="domain" description="Spore protein YkvP/CgeB glycosyl transferase-like" evidence="2">
    <location>
        <begin position="421"/>
        <end position="553"/>
    </location>
</feature>
<dbReference type="InterPro" id="IPR024542">
    <property type="entry name" value="YkvP_N"/>
</dbReference>
<evidence type="ECO:0000259" key="2">
    <source>
        <dbReference type="Pfam" id="PF13524"/>
    </source>
</evidence>
<gene>
    <name evidence="3" type="ORF">JCM14722_28980</name>
</gene>
<dbReference type="EMBL" id="AP026708">
    <property type="protein sequence ID" value="BDQ35356.1"/>
    <property type="molecule type" value="Genomic_DNA"/>
</dbReference>
<dbReference type="Proteomes" id="UP001061361">
    <property type="component" value="Chromosome"/>
</dbReference>
<dbReference type="Pfam" id="PF12996">
    <property type="entry name" value="DUF3880"/>
    <property type="match status" value="1"/>
</dbReference>
<evidence type="ECO:0008006" key="5">
    <source>
        <dbReference type="Google" id="ProtNLM"/>
    </source>
</evidence>